<name>A0A085LNR8_9BILA</name>
<dbReference type="AlphaFoldDB" id="A0A085LNR8"/>
<evidence type="ECO:0000313" key="2">
    <source>
        <dbReference type="Proteomes" id="UP000030764"/>
    </source>
</evidence>
<evidence type="ECO:0000313" key="1">
    <source>
        <dbReference type="EMBL" id="KFD46614.1"/>
    </source>
</evidence>
<gene>
    <name evidence="1" type="ORF">M513_12513</name>
</gene>
<dbReference type="EMBL" id="KL363361">
    <property type="protein sequence ID" value="KFD46614.1"/>
    <property type="molecule type" value="Genomic_DNA"/>
</dbReference>
<keyword evidence="2" id="KW-1185">Reference proteome</keyword>
<accession>A0A085LNR8</accession>
<proteinExistence type="predicted"/>
<protein>
    <submittedName>
        <fullName evidence="1">Uncharacterized protein</fullName>
    </submittedName>
</protein>
<organism evidence="1 2">
    <name type="scientific">Trichuris suis</name>
    <name type="common">pig whipworm</name>
    <dbReference type="NCBI Taxonomy" id="68888"/>
    <lineage>
        <taxon>Eukaryota</taxon>
        <taxon>Metazoa</taxon>
        <taxon>Ecdysozoa</taxon>
        <taxon>Nematoda</taxon>
        <taxon>Enoplea</taxon>
        <taxon>Dorylaimia</taxon>
        <taxon>Trichinellida</taxon>
        <taxon>Trichuridae</taxon>
        <taxon>Trichuris</taxon>
    </lineage>
</organism>
<sequence>MFPKGNTGVLSRTYSNYYIIARRALNSCESSCLAITVLDYLKLRLELVIITTTFFCLHPLALTNSPFPCSIEPERERSNVEMVSVCSTYESPIVRADLRSTQAYSNQSLETPSDMYSAELHSLENINDFETPMASFRKDSSQQLIGQMMGIVNPFRVMQLTLILIPLRTGHERTKSYGIKVLLSKRDLLRKKKQVNAVSTPKARNENGLDIYVDDFGLSQI</sequence>
<dbReference type="Proteomes" id="UP000030764">
    <property type="component" value="Unassembled WGS sequence"/>
</dbReference>
<reference evidence="1 2" key="1">
    <citation type="journal article" date="2014" name="Nat. Genet.">
        <title>Genome and transcriptome of the porcine whipworm Trichuris suis.</title>
        <authorList>
            <person name="Jex A.R."/>
            <person name="Nejsum P."/>
            <person name="Schwarz E.M."/>
            <person name="Hu L."/>
            <person name="Young N.D."/>
            <person name="Hall R.S."/>
            <person name="Korhonen P.K."/>
            <person name="Liao S."/>
            <person name="Thamsborg S."/>
            <person name="Xia J."/>
            <person name="Xu P."/>
            <person name="Wang S."/>
            <person name="Scheerlinck J.P."/>
            <person name="Hofmann A."/>
            <person name="Sternberg P.W."/>
            <person name="Wang J."/>
            <person name="Gasser R.B."/>
        </authorList>
    </citation>
    <scope>NUCLEOTIDE SEQUENCE [LARGE SCALE GENOMIC DNA]</scope>
    <source>
        <strain evidence="1">DCEP-RM93M</strain>
    </source>
</reference>